<reference evidence="2" key="2">
    <citation type="submission" date="2021-09" db="EMBL/GenBank/DDBJ databases">
        <authorList>
            <person name="Jia N."/>
            <person name="Wang J."/>
            <person name="Shi W."/>
            <person name="Du L."/>
            <person name="Sun Y."/>
            <person name="Zhan W."/>
            <person name="Jiang J."/>
            <person name="Wang Q."/>
            <person name="Zhang B."/>
            <person name="Ji P."/>
            <person name="Sakyi L.B."/>
            <person name="Cui X."/>
            <person name="Yuan T."/>
            <person name="Jiang B."/>
            <person name="Yang W."/>
            <person name="Lam T.T.-Y."/>
            <person name="Chang Q."/>
            <person name="Ding S."/>
            <person name="Wang X."/>
            <person name="Zhu J."/>
            <person name="Ruan X."/>
            <person name="Zhao L."/>
            <person name="Wei J."/>
            <person name="Que T."/>
            <person name="Du C."/>
            <person name="Cheng J."/>
            <person name="Dai P."/>
            <person name="Han X."/>
            <person name="Huang E."/>
            <person name="Gao Y."/>
            <person name="Liu J."/>
            <person name="Shao H."/>
            <person name="Ye R."/>
            <person name="Li L."/>
            <person name="Wei W."/>
            <person name="Wang X."/>
            <person name="Wang C."/>
            <person name="Huo Q."/>
            <person name="Li W."/>
            <person name="Guo W."/>
            <person name="Chen H."/>
            <person name="Chen S."/>
            <person name="Zhou L."/>
            <person name="Zhou L."/>
            <person name="Ni X."/>
            <person name="Tian J."/>
            <person name="Zhou Y."/>
            <person name="Sheng Y."/>
            <person name="Liu T."/>
            <person name="Pan Y."/>
            <person name="Xia L."/>
            <person name="Li J."/>
            <person name="Zhao F."/>
            <person name="Cao W."/>
        </authorList>
    </citation>
    <scope>NUCLEOTIDE SEQUENCE</scope>
    <source>
        <strain evidence="2">Rsan-2018</strain>
        <tissue evidence="2">Larvae</tissue>
    </source>
</reference>
<feature type="region of interest" description="Disordered" evidence="1">
    <location>
        <begin position="30"/>
        <end position="54"/>
    </location>
</feature>
<feature type="region of interest" description="Disordered" evidence="1">
    <location>
        <begin position="123"/>
        <end position="147"/>
    </location>
</feature>
<feature type="compositionally biased region" description="Basic and acidic residues" evidence="1">
    <location>
        <begin position="138"/>
        <end position="147"/>
    </location>
</feature>
<sequence>MSYHQVSDTAATHERLMGELTQRLVSISDARDSGEPASVTPQQSHCGAAGEPSGIVPPSSAVSVISCSCHQHDNLHVQVTIKCPCSRPSTAEAATQTEQSPVERQQPGCAVPTAEENLATKHCDRDRSPTPLFSADEFSPRRTPGERRRSVQEALAHVREVLFEVLRETPRAVATTTSTAGIFATMFPVQPAASRIPSPTKVPQESSPSQIQAPPDAPAVVEDTLDTTGDQTILDTVQDSLNPRMDARRYMVSDELCAIYDRIESRWAEVCENVRADLNSR</sequence>
<keyword evidence="3" id="KW-1185">Reference proteome</keyword>
<comment type="caution">
    <text evidence="2">The sequence shown here is derived from an EMBL/GenBank/DDBJ whole genome shotgun (WGS) entry which is preliminary data.</text>
</comment>
<feature type="compositionally biased region" description="Polar residues" evidence="1">
    <location>
        <begin position="201"/>
        <end position="212"/>
    </location>
</feature>
<evidence type="ECO:0000313" key="3">
    <source>
        <dbReference type="Proteomes" id="UP000821837"/>
    </source>
</evidence>
<feature type="region of interest" description="Disordered" evidence="1">
    <location>
        <begin position="193"/>
        <end position="217"/>
    </location>
</feature>
<accession>A0A9D4PQ32</accession>
<evidence type="ECO:0000313" key="2">
    <source>
        <dbReference type="EMBL" id="KAH7951029.1"/>
    </source>
</evidence>
<protein>
    <submittedName>
        <fullName evidence="2">Uncharacterized protein</fullName>
    </submittedName>
</protein>
<reference evidence="2" key="1">
    <citation type="journal article" date="2020" name="Cell">
        <title>Large-Scale Comparative Analyses of Tick Genomes Elucidate Their Genetic Diversity and Vector Capacities.</title>
        <authorList>
            <consortium name="Tick Genome and Microbiome Consortium (TIGMIC)"/>
            <person name="Jia N."/>
            <person name="Wang J."/>
            <person name="Shi W."/>
            <person name="Du L."/>
            <person name="Sun Y."/>
            <person name="Zhan W."/>
            <person name="Jiang J.F."/>
            <person name="Wang Q."/>
            <person name="Zhang B."/>
            <person name="Ji P."/>
            <person name="Bell-Sakyi L."/>
            <person name="Cui X.M."/>
            <person name="Yuan T.T."/>
            <person name="Jiang B.G."/>
            <person name="Yang W.F."/>
            <person name="Lam T.T."/>
            <person name="Chang Q.C."/>
            <person name="Ding S.J."/>
            <person name="Wang X.J."/>
            <person name="Zhu J.G."/>
            <person name="Ruan X.D."/>
            <person name="Zhao L."/>
            <person name="Wei J.T."/>
            <person name="Ye R.Z."/>
            <person name="Que T.C."/>
            <person name="Du C.H."/>
            <person name="Zhou Y.H."/>
            <person name="Cheng J.X."/>
            <person name="Dai P.F."/>
            <person name="Guo W.B."/>
            <person name="Han X.H."/>
            <person name="Huang E.J."/>
            <person name="Li L.F."/>
            <person name="Wei W."/>
            <person name="Gao Y.C."/>
            <person name="Liu J.Z."/>
            <person name="Shao H.Z."/>
            <person name="Wang X."/>
            <person name="Wang C.C."/>
            <person name="Yang T.C."/>
            <person name="Huo Q.B."/>
            <person name="Li W."/>
            <person name="Chen H.Y."/>
            <person name="Chen S.E."/>
            <person name="Zhou L.G."/>
            <person name="Ni X.B."/>
            <person name="Tian J.H."/>
            <person name="Sheng Y."/>
            <person name="Liu T."/>
            <person name="Pan Y.S."/>
            <person name="Xia L.Y."/>
            <person name="Li J."/>
            <person name="Zhao F."/>
            <person name="Cao W.C."/>
        </authorList>
    </citation>
    <scope>NUCLEOTIDE SEQUENCE</scope>
    <source>
        <strain evidence="2">Rsan-2018</strain>
    </source>
</reference>
<dbReference type="AlphaFoldDB" id="A0A9D4PQ32"/>
<proteinExistence type="predicted"/>
<dbReference type="EMBL" id="JABSTV010001251">
    <property type="protein sequence ID" value="KAH7951029.1"/>
    <property type="molecule type" value="Genomic_DNA"/>
</dbReference>
<dbReference type="Proteomes" id="UP000821837">
    <property type="component" value="Chromosome 5"/>
</dbReference>
<gene>
    <name evidence="2" type="ORF">HPB52_004412</name>
</gene>
<name>A0A9D4PQ32_RHISA</name>
<organism evidence="2 3">
    <name type="scientific">Rhipicephalus sanguineus</name>
    <name type="common">Brown dog tick</name>
    <name type="synonym">Ixodes sanguineus</name>
    <dbReference type="NCBI Taxonomy" id="34632"/>
    <lineage>
        <taxon>Eukaryota</taxon>
        <taxon>Metazoa</taxon>
        <taxon>Ecdysozoa</taxon>
        <taxon>Arthropoda</taxon>
        <taxon>Chelicerata</taxon>
        <taxon>Arachnida</taxon>
        <taxon>Acari</taxon>
        <taxon>Parasitiformes</taxon>
        <taxon>Ixodida</taxon>
        <taxon>Ixodoidea</taxon>
        <taxon>Ixodidae</taxon>
        <taxon>Rhipicephalinae</taxon>
        <taxon>Rhipicephalus</taxon>
        <taxon>Rhipicephalus</taxon>
    </lineage>
</organism>
<evidence type="ECO:0000256" key="1">
    <source>
        <dbReference type="SAM" id="MobiDB-lite"/>
    </source>
</evidence>